<comment type="caution">
    <text evidence="1">The sequence shown here is derived from an EMBL/GenBank/DDBJ whole genome shotgun (WGS) entry which is preliminary data.</text>
</comment>
<accession>A0A0D0IY35</accession>
<reference evidence="1 2" key="1">
    <citation type="submission" date="2014-12" db="EMBL/GenBank/DDBJ databases">
        <title>16Stimator: statistical estimation of ribosomal gene copy numbers from draft genome assemblies.</title>
        <authorList>
            <person name="Perisin M.A."/>
            <person name="Vetter M."/>
            <person name="Gilbert J.A."/>
            <person name="Bergelson J."/>
        </authorList>
    </citation>
    <scope>NUCLEOTIDE SEQUENCE [LARGE SCALE GENOMIC DNA]</scope>
    <source>
        <strain evidence="1 2">MEJ076</strain>
    </source>
</reference>
<dbReference type="AlphaFoldDB" id="A0A0D0IY35"/>
<sequence length="152" mass="17181">MTIHLPDIFQVPAAEDRMTNDDIIELATKIENSNDVFPGAMRKVTDVASWIIGETKGVSYTWRDVQDSFMPTNYPLEDRKDEQLNALQAVNFWRDPAAHQDFDMVNVDGATLARALRGVAYIRATANERLSYNGKGTLEEVRDAVNQQLAHR</sequence>
<proteinExistence type="predicted"/>
<evidence type="ECO:0000313" key="2">
    <source>
        <dbReference type="Proteomes" id="UP000035017"/>
    </source>
</evidence>
<dbReference type="EMBL" id="JXQV01000045">
    <property type="protein sequence ID" value="KIP98106.1"/>
    <property type="molecule type" value="Genomic_DNA"/>
</dbReference>
<evidence type="ECO:0000313" key="1">
    <source>
        <dbReference type="EMBL" id="KIP98106.1"/>
    </source>
</evidence>
<dbReference type="Proteomes" id="UP000035017">
    <property type="component" value="Unassembled WGS sequence"/>
</dbReference>
<protein>
    <submittedName>
        <fullName evidence="1">Uncharacterized protein</fullName>
    </submittedName>
</protein>
<gene>
    <name evidence="1" type="ORF">RU07_23030</name>
</gene>
<organism evidence="1 2">
    <name type="scientific">Agrobacterium tumefaciens</name>
    <dbReference type="NCBI Taxonomy" id="358"/>
    <lineage>
        <taxon>Bacteria</taxon>
        <taxon>Pseudomonadati</taxon>
        <taxon>Pseudomonadota</taxon>
        <taxon>Alphaproteobacteria</taxon>
        <taxon>Hyphomicrobiales</taxon>
        <taxon>Rhizobiaceae</taxon>
        <taxon>Rhizobium/Agrobacterium group</taxon>
        <taxon>Agrobacterium</taxon>
        <taxon>Agrobacterium tumefaciens complex</taxon>
    </lineage>
</organism>
<name>A0A0D0IY35_AGRTU</name>